<keyword evidence="5" id="KW-0964">Secreted</keyword>
<evidence type="ECO:0000256" key="4">
    <source>
        <dbReference type="ARBA" id="ARBA00022452"/>
    </source>
</evidence>
<keyword evidence="6" id="KW-0812">Transmembrane</keyword>
<keyword evidence="9" id="KW-0998">Cell outer membrane</keyword>
<dbReference type="GO" id="GO:0005576">
    <property type="term" value="C:extracellular region"/>
    <property type="evidence" value="ECO:0007669"/>
    <property type="project" value="UniProtKB-SubCell"/>
</dbReference>
<evidence type="ECO:0000256" key="2">
    <source>
        <dbReference type="ARBA" id="ARBA00004442"/>
    </source>
</evidence>
<evidence type="ECO:0000256" key="3">
    <source>
        <dbReference type="ARBA" id="ARBA00004613"/>
    </source>
</evidence>
<dbReference type="Gene3D" id="2.160.20.20">
    <property type="match status" value="1"/>
</dbReference>
<evidence type="ECO:0000256" key="7">
    <source>
        <dbReference type="ARBA" id="ARBA00022729"/>
    </source>
</evidence>
<feature type="non-terminal residue" evidence="12">
    <location>
        <position position="947"/>
    </location>
</feature>
<dbReference type="Proteomes" id="UP001318760">
    <property type="component" value="Unassembled WGS sequence"/>
</dbReference>
<keyword evidence="7 10" id="KW-0732">Signal</keyword>
<dbReference type="InterPro" id="IPR011050">
    <property type="entry name" value="Pectin_lyase_fold/virulence"/>
</dbReference>
<evidence type="ECO:0000313" key="13">
    <source>
        <dbReference type="Proteomes" id="UP001318760"/>
    </source>
</evidence>
<comment type="caution">
    <text evidence="12">The sequence shown here is derived from an EMBL/GenBank/DDBJ whole genome shotgun (WGS) entry which is preliminary data.</text>
</comment>
<accession>A0ABD4JKU3</accession>
<evidence type="ECO:0000259" key="11">
    <source>
        <dbReference type="PROSITE" id="PS51691"/>
    </source>
</evidence>
<evidence type="ECO:0000256" key="5">
    <source>
        <dbReference type="ARBA" id="ARBA00022525"/>
    </source>
</evidence>
<dbReference type="Pfam" id="PF02395">
    <property type="entry name" value="Peptidase_S6"/>
    <property type="match status" value="1"/>
</dbReference>
<feature type="chain" id="PRO_5044856997" description="Peptidase S6 domain-containing protein" evidence="10">
    <location>
        <begin position="31"/>
        <end position="947"/>
    </location>
</feature>
<evidence type="ECO:0000256" key="1">
    <source>
        <dbReference type="ARBA" id="ARBA00004196"/>
    </source>
</evidence>
<sequence length="947" mass="101542">MKKKSTKTTCAKRISLSFALASVLCTGAFSQNMSLENFHYRDYLDLGQNKGVFSNTSGEVVLKAKDGSEFKFARVPNQAARTIDGSITSLGRNNVVTAVHIKRLFLANSFMHNSSGNEKTTFGQTSYKFLHGANGVEATLKYYAGETMYLKTTKYIVEGEVSAFNPENVSSLERFNSYAEALPEIEKIGDYLKKLDTDADGKLILYQAGSGDLKLHNNSNALSVLEPNTAKGGSLFQIGASTSPINFSRIINKDLSEDYQKSGLMLSAEVNGAFKNNTTNGDSGSGFYLYDTIKDEWVLVGVLRGHAAGGGNFINISYVNANDLNDYKTAYETDVTGTNLVANKDNIINADKSINLSSDLNLGYGGIVVESGATAINGTGSLKFAGFDIAENASVNLNTRVVEDLHKIGAGTLNVGAATGTNLRLGNGLVVLNAENAFNKIYVTSGRATLKLADNITNFNADNLFFGNGGGKLDLNGKSIVAKNISANDAGANIINSSSTTTANLTLQGNDNADTIVHTTIGGSDKNKINIAIQNTNDKTLVFNANTQIDGTLSVANSKVAIHGHPTTHAVKTRDTSTATIKQYDKNMPEYMDLERPSTLTQPDWDKVKFISNGVTLQDSTLSIGKESEFNSNITANGTSAINFGGDIDYFIDKLDGANTQNGGLSYAQQIESQKLDEKNQGNDTIKFSGAITASDTTAIKSSLTEFTPTLTLSGSATLTAKNLTLNENNSVNFSDNSVVQIEDLAFKNIANANNKIQKSTTATLNVSKSITLDNARGLDLNNGLVSNLDELNLIAKNGSSVTSSSTTTLKGISLDRSIYKQQGTDALSINGGNIELQNSSELEAKNLTLVNFTNDKFKISEDSTFGVQNLNADNSKIDLSNIKNASALQSVTAQNNSQITLKTWEENAFHNLQTHDSSKINFKELRFDMSTPKNITQNIGILSSLT</sequence>
<dbReference type="AlphaFoldDB" id="A0ABD4JKU3"/>
<evidence type="ECO:0000313" key="12">
    <source>
        <dbReference type="EMBL" id="MBE2987176.1"/>
    </source>
</evidence>
<keyword evidence="4" id="KW-1134">Transmembrane beta strand</keyword>
<name>A0ABD4JKU3_9BACT</name>
<organism evidence="12 13">
    <name type="scientific">Campylobacter californiensis</name>
    <dbReference type="NCBI Taxonomy" id="1032243"/>
    <lineage>
        <taxon>Bacteria</taxon>
        <taxon>Pseudomonadati</taxon>
        <taxon>Campylobacterota</taxon>
        <taxon>Epsilonproteobacteria</taxon>
        <taxon>Campylobacterales</taxon>
        <taxon>Campylobacteraceae</taxon>
        <taxon>Campylobacter</taxon>
    </lineage>
</organism>
<dbReference type="InterPro" id="IPR030396">
    <property type="entry name" value="Peptidase_S6_dom"/>
</dbReference>
<dbReference type="InterPro" id="IPR012332">
    <property type="entry name" value="Autotransporter_pectin_lyase_C"/>
</dbReference>
<dbReference type="Pfam" id="PF24078">
    <property type="entry name" value="Beta-sol_PIC_HAP1_IgA0_2nd"/>
    <property type="match status" value="1"/>
</dbReference>
<dbReference type="PROSITE" id="PS51691">
    <property type="entry name" value="PEPTIDASE_S6"/>
    <property type="match status" value="1"/>
</dbReference>
<reference evidence="12 13" key="1">
    <citation type="submission" date="2020-10" db="EMBL/GenBank/DDBJ databases">
        <title>Campylobacter californiensis sp. nov. isolated from cattle and feral swine in California.</title>
        <authorList>
            <person name="Miller W.G."/>
        </authorList>
    </citation>
    <scope>NUCLEOTIDE SEQUENCE [LARGE SCALE GENOMIC DNA]</scope>
    <source>
        <strain evidence="12 13">RM12919</strain>
    </source>
</reference>
<dbReference type="RefSeq" id="WP_336615881.1">
    <property type="nucleotide sequence ID" value="NZ_JADBHS010000020.1"/>
</dbReference>
<feature type="domain" description="Peptidase S6" evidence="11">
    <location>
        <begin position="32"/>
        <end position="326"/>
    </location>
</feature>
<protein>
    <recommendedName>
        <fullName evidence="11">Peptidase S6 domain-containing protein</fullName>
    </recommendedName>
</protein>
<feature type="signal peptide" evidence="10">
    <location>
        <begin position="1"/>
        <end position="30"/>
    </location>
</feature>
<gene>
    <name evidence="12" type="ORF">CCAL12919_08620</name>
</gene>
<keyword evidence="8" id="KW-0472">Membrane</keyword>
<evidence type="ECO:0000256" key="10">
    <source>
        <dbReference type="SAM" id="SignalP"/>
    </source>
</evidence>
<dbReference type="InterPro" id="IPR057393">
    <property type="entry name" value="PIC_HAP1_IgA0_b-sol2"/>
</dbReference>
<proteinExistence type="predicted"/>
<dbReference type="GO" id="GO:0009279">
    <property type="term" value="C:cell outer membrane"/>
    <property type="evidence" value="ECO:0007669"/>
    <property type="project" value="UniProtKB-SubCell"/>
</dbReference>
<evidence type="ECO:0000256" key="8">
    <source>
        <dbReference type="ARBA" id="ARBA00023136"/>
    </source>
</evidence>
<evidence type="ECO:0000256" key="6">
    <source>
        <dbReference type="ARBA" id="ARBA00022692"/>
    </source>
</evidence>
<dbReference type="EMBL" id="JADBHS010000020">
    <property type="protein sequence ID" value="MBE2987176.1"/>
    <property type="molecule type" value="Genomic_DNA"/>
</dbReference>
<evidence type="ECO:0000256" key="9">
    <source>
        <dbReference type="ARBA" id="ARBA00023237"/>
    </source>
</evidence>
<dbReference type="SUPFAM" id="SSF51126">
    <property type="entry name" value="Pectin lyase-like"/>
    <property type="match status" value="1"/>
</dbReference>
<comment type="subcellular location">
    <subcellularLocation>
        <location evidence="1">Cell envelope</location>
    </subcellularLocation>
    <subcellularLocation>
        <location evidence="2">Cell outer membrane</location>
    </subcellularLocation>
    <subcellularLocation>
        <location evidence="3">Secreted</location>
    </subcellularLocation>
</comment>